<proteinExistence type="predicted"/>
<evidence type="ECO:0000313" key="2">
    <source>
        <dbReference type="EMBL" id="AIS31243.1"/>
    </source>
</evidence>
<dbReference type="GeneID" id="24791572"/>
<gene>
    <name evidence="2" type="ORF">BRM9_0416</name>
    <name evidence="3" type="ORF">DSM1535_0343</name>
    <name evidence="4" type="ORF">ISP06_02955</name>
</gene>
<keyword evidence="1" id="KW-0175">Coiled coil</keyword>
<dbReference type="EMBL" id="JADIIL010000013">
    <property type="protein sequence ID" value="MBF4474418.1"/>
    <property type="molecule type" value="Genomic_DNA"/>
</dbReference>
<dbReference type="Proteomes" id="UP000606900">
    <property type="component" value="Unassembled WGS sequence"/>
</dbReference>
<dbReference type="KEGG" id="mfi:DSM1535_0343"/>
<evidence type="ECO:0000313" key="3">
    <source>
        <dbReference type="EMBL" id="CEA12706.1"/>
    </source>
</evidence>
<dbReference type="KEGG" id="mfc:BRM9_0416"/>
<accession>A0A089ZGH3</accession>
<organism evidence="2 5">
    <name type="scientific">Methanobacterium formicicum</name>
    <dbReference type="NCBI Taxonomy" id="2162"/>
    <lineage>
        <taxon>Archaea</taxon>
        <taxon>Methanobacteriati</taxon>
        <taxon>Methanobacteriota</taxon>
        <taxon>Methanomada group</taxon>
        <taxon>Methanobacteria</taxon>
        <taxon>Methanobacteriales</taxon>
        <taxon>Methanobacteriaceae</taxon>
        <taxon>Methanobacterium</taxon>
    </lineage>
</organism>
<reference evidence="3" key="2">
    <citation type="submission" date="2014-08" db="EMBL/GenBank/DDBJ databases">
        <authorList>
            <person name="Wibberg D."/>
        </authorList>
    </citation>
    <scope>NUCLEOTIDE SEQUENCE</scope>
</reference>
<dbReference type="PATRIC" id="fig|2162.9.peg.359"/>
<dbReference type="EMBL" id="LN515531">
    <property type="protein sequence ID" value="CEA12706.1"/>
    <property type="molecule type" value="Genomic_DNA"/>
</dbReference>
<reference evidence="4" key="3">
    <citation type="submission" date="2020-10" db="EMBL/GenBank/DDBJ databases">
        <title>Dehalococcoides mccartyi of a TCE/Cr reducing biochatode.</title>
        <authorList>
            <person name="Matturro B."/>
        </authorList>
    </citation>
    <scope>NUCLEOTIDE SEQUENCE</scope>
    <source>
        <strain evidence="4">Bin2</strain>
    </source>
</reference>
<dbReference type="AlphaFoldDB" id="A0A089ZGH3"/>
<name>A0A089ZGH3_METFO</name>
<reference evidence="2 5" key="1">
    <citation type="submission" date="2013-12" db="EMBL/GenBank/DDBJ databases">
        <title>The complete genome sequence of Methanobacterium sp. BRM9.</title>
        <authorList>
            <consortium name="Pastoral Greenhouse Gas Research Consortium"/>
            <person name="Kelly W.J."/>
            <person name="Leahy S.C."/>
            <person name="Perry R."/>
            <person name="Li D."/>
            <person name="Altermann E."/>
            <person name="Lambie S.C."/>
            <person name="Attwood G.T."/>
        </authorList>
    </citation>
    <scope>NUCLEOTIDE SEQUENCE [LARGE SCALE GENOMIC DNA]</scope>
    <source>
        <strain evidence="2 5">BRM9</strain>
    </source>
</reference>
<dbReference type="EMBL" id="CP006933">
    <property type="protein sequence ID" value="AIS31243.1"/>
    <property type="molecule type" value="Genomic_DNA"/>
</dbReference>
<evidence type="ECO:0000313" key="4">
    <source>
        <dbReference type="EMBL" id="MBF4474418.1"/>
    </source>
</evidence>
<feature type="coiled-coil region" evidence="1">
    <location>
        <begin position="2"/>
        <end position="29"/>
    </location>
</feature>
<dbReference type="Proteomes" id="UP000029661">
    <property type="component" value="Chromosome"/>
</dbReference>
<evidence type="ECO:0000313" key="5">
    <source>
        <dbReference type="Proteomes" id="UP000029661"/>
    </source>
</evidence>
<dbReference type="RefSeq" id="WP_048072014.1">
    <property type="nucleotide sequence ID" value="NZ_CALCVY010000102.1"/>
</dbReference>
<dbReference type="STRING" id="2162.BRM9_0416"/>
<evidence type="ECO:0000256" key="1">
    <source>
        <dbReference type="SAM" id="Coils"/>
    </source>
</evidence>
<sequence length="110" mass="12888">MSKDEQRILKELNSRMKEFRAALKDEKKKQDLQDNIPGSQILIRFEIFLPSQNPEEFVDGLYLYMNDEGQIANAEYYFRDMSDVEVINIAEEDLSVIKDLFGDAFTLEVE</sequence>
<protein>
    <submittedName>
        <fullName evidence="2">Uncharacterized protein</fullName>
    </submittedName>
</protein>
<dbReference type="OrthoDB" id="78026at2157"/>